<organism evidence="4">
    <name type="scientific">Ignisphaera aggregans</name>
    <dbReference type="NCBI Taxonomy" id="334771"/>
    <lineage>
        <taxon>Archaea</taxon>
        <taxon>Thermoproteota</taxon>
        <taxon>Thermoprotei</taxon>
        <taxon>Desulfurococcales</taxon>
        <taxon>Desulfurococcaceae</taxon>
        <taxon>Ignisphaera</taxon>
    </lineage>
</organism>
<feature type="compositionally biased region" description="Low complexity" evidence="1">
    <location>
        <begin position="179"/>
        <end position="189"/>
    </location>
</feature>
<dbReference type="EMBL" id="DTAI01000051">
    <property type="protein sequence ID" value="HGN36225.1"/>
    <property type="molecule type" value="Genomic_DNA"/>
</dbReference>
<comment type="caution">
    <text evidence="4">The sequence shown here is derived from an EMBL/GenBank/DDBJ whole genome shotgun (WGS) entry which is preliminary data.</text>
</comment>
<dbReference type="AlphaFoldDB" id="A0A7J3JRE4"/>
<dbReference type="EMBL" id="DTBZ01000079">
    <property type="protein sequence ID" value="HGQ18149.1"/>
    <property type="molecule type" value="Genomic_DNA"/>
</dbReference>
<proteinExistence type="predicted"/>
<protein>
    <submittedName>
        <fullName evidence="4">Uncharacterized protein</fullName>
    </submittedName>
</protein>
<accession>A0A7J3JRE4</accession>
<evidence type="ECO:0000256" key="2">
    <source>
        <dbReference type="SAM" id="Phobius"/>
    </source>
</evidence>
<feature type="transmembrane region" description="Helical" evidence="2">
    <location>
        <begin position="225"/>
        <end position="248"/>
    </location>
</feature>
<name>A0A7J3JRE4_9CREN</name>
<evidence type="ECO:0000256" key="1">
    <source>
        <dbReference type="SAM" id="MobiDB-lite"/>
    </source>
</evidence>
<feature type="compositionally biased region" description="Pro residues" evidence="1">
    <location>
        <begin position="190"/>
        <end position="209"/>
    </location>
</feature>
<feature type="region of interest" description="Disordered" evidence="1">
    <location>
        <begin position="169"/>
        <end position="211"/>
    </location>
</feature>
<keyword evidence="2" id="KW-0812">Transmembrane</keyword>
<evidence type="ECO:0000313" key="4">
    <source>
        <dbReference type="EMBL" id="HGQ18149.1"/>
    </source>
</evidence>
<reference evidence="4" key="1">
    <citation type="journal article" date="2020" name="mSystems">
        <title>Genome- and Community-Level Interaction Insights into Carbon Utilization and Element Cycling Functions of Hydrothermarchaeota in Hydrothermal Sediment.</title>
        <authorList>
            <person name="Zhou Z."/>
            <person name="Liu Y."/>
            <person name="Xu W."/>
            <person name="Pan J."/>
            <person name="Luo Z.H."/>
            <person name="Li M."/>
        </authorList>
    </citation>
    <scope>NUCLEOTIDE SEQUENCE [LARGE SCALE GENOMIC DNA]</scope>
    <source>
        <strain evidence="3">SpSt-618</strain>
        <strain evidence="4">SpSt-657</strain>
    </source>
</reference>
<keyword evidence="2" id="KW-1133">Transmembrane helix</keyword>
<gene>
    <name evidence="3" type="ORF">ENT87_01550</name>
    <name evidence="4" type="ORF">ENU30_04150</name>
</gene>
<keyword evidence="2" id="KW-0472">Membrane</keyword>
<sequence>MRFVFQALIPITILLIVTIPGSIYTEMPPNITIYIDGNGVAIVTITTDAIEGISSISLPIEPLEPTIEVRCDDYEIPWLLTDTLQLHLYTENRCSVTVSYIANVSIQGGVLAIDIAGGIPVKLALDPKIVLLTVPQNIASVAYENGLLTIVFTGPVTIAYTMLTEKLPTTQPTKSPVESSTPAPSTTPTTPTPLPTATPPISKPTPPPAITTSWQTIEEIRTETLQLTTIVVVGIAIVATTAISIVLLKHRGSLK</sequence>
<feature type="compositionally biased region" description="Polar residues" evidence="1">
    <location>
        <begin position="169"/>
        <end position="178"/>
    </location>
</feature>
<evidence type="ECO:0000313" key="3">
    <source>
        <dbReference type="EMBL" id="HGN36225.1"/>
    </source>
</evidence>